<evidence type="ECO:0000313" key="2">
    <source>
        <dbReference type="EMBL" id="CAG9810699.1"/>
    </source>
</evidence>
<name>A0A9N9WY74_9DIPT</name>
<keyword evidence="1" id="KW-1133">Transmembrane helix</keyword>
<dbReference type="AlphaFoldDB" id="A0A9N9WY74"/>
<gene>
    <name evidence="2" type="ORF">CHIRRI_LOCUS13512</name>
</gene>
<keyword evidence="1" id="KW-0472">Membrane</keyword>
<reference evidence="2" key="1">
    <citation type="submission" date="2022-01" db="EMBL/GenBank/DDBJ databases">
        <authorList>
            <person name="King R."/>
        </authorList>
    </citation>
    <scope>NUCLEOTIDE SEQUENCE</scope>
</reference>
<keyword evidence="3" id="KW-1185">Reference proteome</keyword>
<keyword evidence="1" id="KW-0812">Transmembrane</keyword>
<feature type="transmembrane region" description="Helical" evidence="1">
    <location>
        <begin position="20"/>
        <end position="38"/>
    </location>
</feature>
<dbReference type="Proteomes" id="UP001153620">
    <property type="component" value="Chromosome 4"/>
</dbReference>
<evidence type="ECO:0000313" key="3">
    <source>
        <dbReference type="Proteomes" id="UP001153620"/>
    </source>
</evidence>
<organism evidence="2 3">
    <name type="scientific">Chironomus riparius</name>
    <dbReference type="NCBI Taxonomy" id="315576"/>
    <lineage>
        <taxon>Eukaryota</taxon>
        <taxon>Metazoa</taxon>
        <taxon>Ecdysozoa</taxon>
        <taxon>Arthropoda</taxon>
        <taxon>Hexapoda</taxon>
        <taxon>Insecta</taxon>
        <taxon>Pterygota</taxon>
        <taxon>Neoptera</taxon>
        <taxon>Endopterygota</taxon>
        <taxon>Diptera</taxon>
        <taxon>Nematocera</taxon>
        <taxon>Chironomoidea</taxon>
        <taxon>Chironomidae</taxon>
        <taxon>Chironominae</taxon>
        <taxon>Chironomus</taxon>
    </lineage>
</organism>
<dbReference type="EMBL" id="OU895880">
    <property type="protein sequence ID" value="CAG9810699.1"/>
    <property type="molecule type" value="Genomic_DNA"/>
</dbReference>
<accession>A0A9N9WY74</accession>
<evidence type="ECO:0000256" key="1">
    <source>
        <dbReference type="SAM" id="Phobius"/>
    </source>
</evidence>
<reference evidence="2" key="2">
    <citation type="submission" date="2022-10" db="EMBL/GenBank/DDBJ databases">
        <authorList>
            <consortium name="ENA_rothamsted_submissions"/>
            <consortium name="culmorum"/>
            <person name="King R."/>
        </authorList>
    </citation>
    <scope>NUCLEOTIDE SEQUENCE</scope>
</reference>
<proteinExistence type="predicted"/>
<sequence>MSNLSSFSVPLHHPHTQFFRFELCLWFVCASYIYINIIKNSISEVYEMLDGSKDVCNIWQMNSTSINLKMYRKRRRGSK</sequence>
<protein>
    <submittedName>
        <fullName evidence="2">Uncharacterized protein</fullName>
    </submittedName>
</protein>